<keyword evidence="3 4" id="KW-0808">Transferase</keyword>
<evidence type="ECO:0000313" key="7">
    <source>
        <dbReference type="EMBL" id="TIB96194.1"/>
    </source>
</evidence>
<evidence type="ECO:0000313" key="13">
    <source>
        <dbReference type="Proteomes" id="UP000305647"/>
    </source>
</evidence>
<keyword evidence="2 4" id="KW-0489">Methyltransferase</keyword>
<comment type="caution">
    <text evidence="6">The sequence shown here is derived from an EMBL/GenBank/DDBJ whole genome shotgun (WGS) entry which is preliminary data.</text>
</comment>
<dbReference type="Proteomes" id="UP000310708">
    <property type="component" value="Unassembled WGS sequence"/>
</dbReference>
<evidence type="ECO:0000256" key="5">
    <source>
        <dbReference type="SAM" id="MobiDB-lite"/>
    </source>
</evidence>
<evidence type="ECO:0000313" key="16">
    <source>
        <dbReference type="Proteomes" id="UP000310685"/>
    </source>
</evidence>
<evidence type="ECO:0000313" key="17">
    <source>
        <dbReference type="Proteomes" id="UP000310708"/>
    </source>
</evidence>
<dbReference type="PANTHER" id="PTHR22809">
    <property type="entry name" value="METHYLTRANSFERASE-RELATED"/>
    <property type="match status" value="1"/>
</dbReference>
<gene>
    <name evidence="11" type="ORF">E3Q01_04039</name>
    <name evidence="10" type="ORF">E3Q02_04067</name>
    <name evidence="9" type="ORF">E3Q03_04014</name>
    <name evidence="8" type="ORF">E3Q10_04112</name>
    <name evidence="7" type="ORF">E3Q17_03976</name>
    <name evidence="6" type="ORF">E3Q22_04063</name>
</gene>
<evidence type="ECO:0000313" key="6">
    <source>
        <dbReference type="EMBL" id="TIB75077.1"/>
    </source>
</evidence>
<organism evidence="6 16">
    <name type="scientific">Wallemia mellicola</name>
    <dbReference type="NCBI Taxonomy" id="1708541"/>
    <lineage>
        <taxon>Eukaryota</taxon>
        <taxon>Fungi</taxon>
        <taxon>Dikarya</taxon>
        <taxon>Basidiomycota</taxon>
        <taxon>Wallemiomycotina</taxon>
        <taxon>Wallemiomycetes</taxon>
        <taxon>Wallemiales</taxon>
        <taxon>Wallemiaceae</taxon>
        <taxon>Wallemia</taxon>
    </lineage>
</organism>
<dbReference type="Proteomes" id="UP000305647">
    <property type="component" value="Unassembled WGS sequence"/>
</dbReference>
<dbReference type="EMBL" id="SPRH01000069">
    <property type="protein sequence ID" value="TIB96194.1"/>
    <property type="molecule type" value="Genomic_DNA"/>
</dbReference>
<dbReference type="InterPro" id="IPR026113">
    <property type="entry name" value="METTL2/6/8-like"/>
</dbReference>
<proteinExistence type="inferred from homology"/>
<dbReference type="EMBL" id="SPRV01000070">
    <property type="protein sequence ID" value="TIC59117.1"/>
    <property type="molecule type" value="Genomic_DNA"/>
</dbReference>
<reference evidence="12 13" key="1">
    <citation type="submission" date="2019-03" db="EMBL/GenBank/DDBJ databases">
        <title>Sequencing 25 genomes of Wallemia mellicola.</title>
        <authorList>
            <person name="Gostincar C."/>
        </authorList>
    </citation>
    <scope>NUCLEOTIDE SEQUENCE [LARGE SCALE GENOMIC DNA]</scope>
    <source>
        <strain evidence="7 14">EXF-1262</strain>
        <strain evidence="10 15">EXF-1274</strain>
        <strain evidence="9 12">EXF-1277</strain>
        <strain evidence="6 16">EXF-6152</strain>
        <strain evidence="11 17">EXF-757</strain>
        <strain evidence="8 13">EXF-8738</strain>
    </source>
</reference>
<evidence type="ECO:0000313" key="8">
    <source>
        <dbReference type="EMBL" id="TIC24271.1"/>
    </source>
</evidence>
<accession>A0A4T0SL97</accession>
<dbReference type="PIRSF" id="PIRSF037755">
    <property type="entry name" value="Mettl2_prd"/>
    <property type="match status" value="1"/>
</dbReference>
<dbReference type="PANTHER" id="PTHR22809:SF11">
    <property type="entry name" value="TRNA N(3)-METHYLCYTIDINE METHYLTRANSFERASE METTL2"/>
    <property type="match status" value="1"/>
</dbReference>
<evidence type="ECO:0000256" key="1">
    <source>
        <dbReference type="ARBA" id="ARBA00009725"/>
    </source>
</evidence>
<dbReference type="AlphaFoldDB" id="A0A4T0SL97"/>
<dbReference type="Proteomes" id="UP000307169">
    <property type="component" value="Unassembled WGS sequence"/>
</dbReference>
<evidence type="ECO:0000256" key="4">
    <source>
        <dbReference type="PIRNR" id="PIRNR037755"/>
    </source>
</evidence>
<feature type="compositionally biased region" description="Basic and acidic residues" evidence="5">
    <location>
        <begin position="12"/>
        <end position="27"/>
    </location>
</feature>
<dbReference type="Proteomes" id="UP000310685">
    <property type="component" value="Unassembled WGS sequence"/>
</dbReference>
<dbReference type="EMBL" id="SPRC01000066">
    <property type="protein sequence ID" value="TIB75077.1"/>
    <property type="molecule type" value="Genomic_DNA"/>
</dbReference>
<dbReference type="EMBL" id="SPRX01000074">
    <property type="protein sequence ID" value="TIC62248.1"/>
    <property type="molecule type" value="Genomic_DNA"/>
</dbReference>
<evidence type="ECO:0000313" key="14">
    <source>
        <dbReference type="Proteomes" id="UP000307169"/>
    </source>
</evidence>
<evidence type="ECO:0000256" key="2">
    <source>
        <dbReference type="ARBA" id="ARBA00022603"/>
    </source>
</evidence>
<dbReference type="Pfam" id="PF13489">
    <property type="entry name" value="Methyltransf_23"/>
    <property type="match status" value="1"/>
</dbReference>
<comment type="function">
    <text evidence="4">S-adenosyl-L-methionine-dependent methyltransferase.</text>
</comment>
<dbReference type="SUPFAM" id="SSF53335">
    <property type="entry name" value="S-adenosyl-L-methionine-dependent methyltransferases"/>
    <property type="match status" value="1"/>
</dbReference>
<dbReference type="Proteomes" id="UP000305362">
    <property type="component" value="Unassembled WGS sequence"/>
</dbReference>
<dbReference type="EC" id="2.1.1.-" evidence="4"/>
<comment type="similarity">
    <text evidence="1 4">Belongs to the methyltransferase superfamily. METL family.</text>
</comment>
<evidence type="ECO:0000313" key="15">
    <source>
        <dbReference type="Proteomes" id="UP000309601"/>
    </source>
</evidence>
<protein>
    <recommendedName>
        <fullName evidence="4">tRNA N(3)-methylcytidine methyltransferase</fullName>
        <ecNumber evidence="4">2.1.1.-</ecNumber>
    </recommendedName>
</protein>
<evidence type="ECO:0000313" key="9">
    <source>
        <dbReference type="EMBL" id="TIC59117.1"/>
    </source>
</evidence>
<sequence>MPLTAGLSYSRNKPDQPVKTKRDRVLDQGEDPDNVPRPDNEWELVQPHILFHREHKAPEGKVERINSNPSNYWNEFYKTHESSFFKDRQWLGLEFPDLMTLVGDKEATRDYRLLEVGCGAGNALFPLVESNSNPRLHLHGSDYSEQAVEVVKNNAMYSNPPCGKVSASVWDLSDPSAENLPVEENSCDYILMIFVMSALHPDQFSTAINNVYKLLKPGGKILFRDYGRYDLAQIRMKKERLLQENFYCRGDGTRVYFFELDELNRLFNDHGFTTEKSESDRRLLINRKEEKKMYRVWQQAIYTKVV</sequence>
<name>A0A4T0SL97_9BASI</name>
<dbReference type="GO" id="GO:0052735">
    <property type="term" value="F:tRNA (cytidine-3-)-methyltransferase activity"/>
    <property type="evidence" value="ECO:0007669"/>
    <property type="project" value="TreeGrafter"/>
</dbReference>
<evidence type="ECO:0000313" key="10">
    <source>
        <dbReference type="EMBL" id="TIC61026.1"/>
    </source>
</evidence>
<feature type="region of interest" description="Disordered" evidence="5">
    <location>
        <begin position="1"/>
        <end position="40"/>
    </location>
</feature>
<evidence type="ECO:0000313" key="12">
    <source>
        <dbReference type="Proteomes" id="UP000305362"/>
    </source>
</evidence>
<dbReference type="Proteomes" id="UP000309601">
    <property type="component" value="Unassembled WGS sequence"/>
</dbReference>
<dbReference type="GO" id="GO:0032259">
    <property type="term" value="P:methylation"/>
    <property type="evidence" value="ECO:0007669"/>
    <property type="project" value="UniProtKB-KW"/>
</dbReference>
<dbReference type="EMBL" id="SPRW01000068">
    <property type="protein sequence ID" value="TIC61026.1"/>
    <property type="molecule type" value="Genomic_DNA"/>
</dbReference>
<dbReference type="EMBL" id="SPRO01000073">
    <property type="protein sequence ID" value="TIC24271.1"/>
    <property type="molecule type" value="Genomic_DNA"/>
</dbReference>
<dbReference type="Gene3D" id="3.40.50.150">
    <property type="entry name" value="Vaccinia Virus protein VP39"/>
    <property type="match status" value="1"/>
</dbReference>
<dbReference type="OrthoDB" id="417697at2759"/>
<dbReference type="InterPro" id="IPR029063">
    <property type="entry name" value="SAM-dependent_MTases_sf"/>
</dbReference>
<evidence type="ECO:0000256" key="3">
    <source>
        <dbReference type="ARBA" id="ARBA00022679"/>
    </source>
</evidence>
<evidence type="ECO:0000313" key="11">
    <source>
        <dbReference type="EMBL" id="TIC62248.1"/>
    </source>
</evidence>
<dbReference type="CDD" id="cd02440">
    <property type="entry name" value="AdoMet_MTases"/>
    <property type="match status" value="1"/>
</dbReference>